<reference evidence="13" key="2">
    <citation type="submission" date="2020-09" db="EMBL/GenBank/DDBJ databases">
        <authorList>
            <person name="Sun Q."/>
            <person name="Ohkuma M."/>
        </authorList>
    </citation>
    <scope>NUCLEOTIDE SEQUENCE</scope>
    <source>
        <strain evidence="13">JCM 15325</strain>
    </source>
</reference>
<evidence type="ECO:0000256" key="9">
    <source>
        <dbReference type="ARBA" id="ARBA00023304"/>
    </source>
</evidence>
<evidence type="ECO:0000256" key="2">
    <source>
        <dbReference type="ARBA" id="ARBA00009396"/>
    </source>
</evidence>
<dbReference type="PROSITE" id="PS50991">
    <property type="entry name" value="PYR_CT"/>
    <property type="match status" value="1"/>
</dbReference>
<keyword evidence="14" id="KW-1185">Reference proteome</keyword>
<dbReference type="FunFam" id="1.10.238.260:FF:000001">
    <property type="entry name" value="2-isopropylmalate synthase"/>
    <property type="match status" value="1"/>
</dbReference>
<dbReference type="PANTHER" id="PTHR10277:SF9">
    <property type="entry name" value="2-ISOPROPYLMALATE SYNTHASE 1, CHLOROPLASTIC-RELATED"/>
    <property type="match status" value="1"/>
</dbReference>
<dbReference type="Proteomes" id="UP000654670">
    <property type="component" value="Unassembled WGS sequence"/>
</dbReference>
<protein>
    <recommendedName>
        <fullName evidence="3 10">2-isopropylmalate synthase</fullName>
        <ecNumber evidence="3 10">2.3.3.13</ecNumber>
    </recommendedName>
</protein>
<evidence type="ECO:0000256" key="3">
    <source>
        <dbReference type="ARBA" id="ARBA00012973"/>
    </source>
</evidence>
<dbReference type="PROSITE" id="PS00815">
    <property type="entry name" value="AIPM_HOMOCIT_SYNTH_1"/>
    <property type="match status" value="1"/>
</dbReference>
<dbReference type="CDD" id="cd07940">
    <property type="entry name" value="DRE_TIM_IPMS"/>
    <property type="match status" value="1"/>
</dbReference>
<keyword evidence="8" id="KW-0464">Manganese</keyword>
<dbReference type="InterPro" id="IPR000891">
    <property type="entry name" value="PYR_CT"/>
</dbReference>
<keyword evidence="4" id="KW-0432">Leucine biosynthesis</keyword>
<evidence type="ECO:0000256" key="6">
    <source>
        <dbReference type="ARBA" id="ARBA00022679"/>
    </source>
</evidence>
<dbReference type="PANTHER" id="PTHR10277">
    <property type="entry name" value="HOMOCITRATE SYNTHASE-RELATED"/>
    <property type="match status" value="1"/>
</dbReference>
<dbReference type="GO" id="GO:0003852">
    <property type="term" value="F:2-isopropylmalate synthase activity"/>
    <property type="evidence" value="ECO:0007669"/>
    <property type="project" value="UniProtKB-UniRule"/>
</dbReference>
<accession>A0A917S151</accession>
<dbReference type="Gene3D" id="1.10.238.260">
    <property type="match status" value="1"/>
</dbReference>
<keyword evidence="5" id="KW-0028">Amino-acid biosynthesis</keyword>
<dbReference type="EC" id="2.3.3.13" evidence="3 10"/>
<dbReference type="Pfam" id="PF22617">
    <property type="entry name" value="HCS_D2"/>
    <property type="match status" value="1"/>
</dbReference>
<evidence type="ECO:0000256" key="4">
    <source>
        <dbReference type="ARBA" id="ARBA00022430"/>
    </source>
</evidence>
<comment type="caution">
    <text evidence="13">The sequence shown here is derived from an EMBL/GenBank/DDBJ whole genome shotgun (WGS) entry which is preliminary data.</text>
</comment>
<organism evidence="13 14">
    <name type="scientific">Sporolactobacillus putidus</name>
    <dbReference type="NCBI Taxonomy" id="492735"/>
    <lineage>
        <taxon>Bacteria</taxon>
        <taxon>Bacillati</taxon>
        <taxon>Bacillota</taxon>
        <taxon>Bacilli</taxon>
        <taxon>Bacillales</taxon>
        <taxon>Sporolactobacillaceae</taxon>
        <taxon>Sporolactobacillus</taxon>
    </lineage>
</organism>
<dbReference type="GO" id="GO:0009098">
    <property type="term" value="P:L-leucine biosynthetic process"/>
    <property type="evidence" value="ECO:0007669"/>
    <property type="project" value="UniProtKB-UniRule"/>
</dbReference>
<dbReference type="InterPro" id="IPR002034">
    <property type="entry name" value="AIPM/Hcit_synth_CS"/>
</dbReference>
<name>A0A917S151_9BACL</name>
<dbReference type="InterPro" id="IPR050073">
    <property type="entry name" value="2-IPM_HCS-like"/>
</dbReference>
<keyword evidence="7" id="KW-0479">Metal-binding</keyword>
<evidence type="ECO:0000313" key="13">
    <source>
        <dbReference type="EMBL" id="GGL50066.1"/>
    </source>
</evidence>
<keyword evidence="6 11" id="KW-0808">Transferase</keyword>
<feature type="domain" description="Pyruvate carboxyltransferase" evidence="12">
    <location>
        <begin position="4"/>
        <end position="266"/>
    </location>
</feature>
<dbReference type="InterPro" id="IPR005671">
    <property type="entry name" value="LeuA_bact_synth"/>
</dbReference>
<evidence type="ECO:0000256" key="1">
    <source>
        <dbReference type="ARBA" id="ARBA00004689"/>
    </source>
</evidence>
<gene>
    <name evidence="13" type="ORF">GCM10007968_12800</name>
</gene>
<dbReference type="PROSITE" id="PS00816">
    <property type="entry name" value="AIPM_HOMOCIT_SYNTH_2"/>
    <property type="match status" value="1"/>
</dbReference>
<evidence type="ECO:0000259" key="12">
    <source>
        <dbReference type="PROSITE" id="PS50991"/>
    </source>
</evidence>
<dbReference type="Gene3D" id="3.20.20.70">
    <property type="entry name" value="Aldolase class I"/>
    <property type="match status" value="1"/>
</dbReference>
<dbReference type="Pfam" id="PF00682">
    <property type="entry name" value="HMGL-like"/>
    <property type="match status" value="1"/>
</dbReference>
<proteinExistence type="inferred from homology"/>
<dbReference type="NCBIfam" id="TIGR00973">
    <property type="entry name" value="leuA_bact"/>
    <property type="match status" value="1"/>
</dbReference>
<dbReference type="FunFam" id="3.20.20.70:FF:000010">
    <property type="entry name" value="2-isopropylmalate synthase"/>
    <property type="match status" value="1"/>
</dbReference>
<reference evidence="13" key="1">
    <citation type="journal article" date="2014" name="Int. J. Syst. Evol. Microbiol.">
        <title>Complete genome sequence of Corynebacterium casei LMG S-19264T (=DSM 44701T), isolated from a smear-ripened cheese.</title>
        <authorList>
            <consortium name="US DOE Joint Genome Institute (JGI-PGF)"/>
            <person name="Walter F."/>
            <person name="Albersmeier A."/>
            <person name="Kalinowski J."/>
            <person name="Ruckert C."/>
        </authorList>
    </citation>
    <scope>NUCLEOTIDE SEQUENCE</scope>
    <source>
        <strain evidence="13">JCM 15325</strain>
    </source>
</reference>
<dbReference type="SUPFAM" id="SSF51569">
    <property type="entry name" value="Aldolase"/>
    <property type="match status" value="1"/>
</dbReference>
<comment type="pathway">
    <text evidence="1">Amino-acid biosynthesis; L-leucine biosynthesis; L-leucine from 3-methyl-2-oxobutanoate: step 1/4.</text>
</comment>
<dbReference type="InterPro" id="IPR013785">
    <property type="entry name" value="Aldolase_TIM"/>
</dbReference>
<dbReference type="EMBL" id="BMOK01000004">
    <property type="protein sequence ID" value="GGL50066.1"/>
    <property type="molecule type" value="Genomic_DNA"/>
</dbReference>
<evidence type="ECO:0000256" key="8">
    <source>
        <dbReference type="ARBA" id="ARBA00023211"/>
    </source>
</evidence>
<comment type="similarity">
    <text evidence="2">Belongs to the alpha-IPM synthase/homocitrate synthase family. LeuA type 1 subfamily.</text>
</comment>
<dbReference type="NCBIfam" id="NF002086">
    <property type="entry name" value="PRK00915.1-3"/>
    <property type="match status" value="1"/>
</dbReference>
<dbReference type="GO" id="GO:0046872">
    <property type="term" value="F:metal ion binding"/>
    <property type="evidence" value="ECO:0007669"/>
    <property type="project" value="UniProtKB-KW"/>
</dbReference>
<evidence type="ECO:0000256" key="10">
    <source>
        <dbReference type="NCBIfam" id="TIGR00973"/>
    </source>
</evidence>
<evidence type="ECO:0000256" key="11">
    <source>
        <dbReference type="RuleBase" id="RU003523"/>
    </source>
</evidence>
<dbReference type="AlphaFoldDB" id="A0A917S151"/>
<evidence type="ECO:0000256" key="7">
    <source>
        <dbReference type="ARBA" id="ARBA00022723"/>
    </source>
</evidence>
<keyword evidence="9" id="KW-0100">Branched-chain amino acid biosynthesis</keyword>
<sequence>MEKVEIYDTTLRDGEQSPGCSLNDDEKMKVALQLERLCVDVIEAGFPASSPDDFKAVTAIARAVKGSTVTGLARCVKGDIDTAWQALKNTENPRVHVFIATSPIHMAYKLRMKPEEVLERAVQSVGYAKKFFPQVEFSAEDATRSDPAFLAKVVTSAIKAGATVINLPDTVGYDTPWEYADMFTYIREHVPNIDRARLSCHCHNDLGMATANTLASVQAGVRQVECTMNGVGERAGNVALEEIGVALHVRRDTYKVTTRLKLDEIKQTSDLVSRLMNSPVPKNKAIVGANAFAHEAGIHQDGVLKNRETYEIMSPSLIGLDTGRLVLGKHSGRHAFRMRAADLGVHLSDEQVDQSFKAFKKMADEKKEITDNDLLSLFAKEGKTTASQS</sequence>
<dbReference type="InterPro" id="IPR054691">
    <property type="entry name" value="LeuA/HCS_post-cat"/>
</dbReference>
<evidence type="ECO:0000256" key="5">
    <source>
        <dbReference type="ARBA" id="ARBA00022605"/>
    </source>
</evidence>
<evidence type="ECO:0000313" key="14">
    <source>
        <dbReference type="Proteomes" id="UP000654670"/>
    </source>
</evidence>